<sequence>MALQPSLELLVGGAELLDLLFQKGRVRLLLLPVLAHSFPVPQRSARLRRVLPGVVVVLPAAAQDQGVRVQARVGVHGDRGAGRVAAVRVGAGRRGAVEELVEAVRHLRVGEEQLAGEVSSIVHCGRECVPRTNFSACGQRTSRTRKMPEKRERGEGIKSLSKRCSLKGLEALIRTEFLSNGCWGAN</sequence>
<dbReference type="InParanoid" id="A0A804UC18"/>
<reference evidence="1" key="2">
    <citation type="submission" date="2019-07" db="EMBL/GenBank/DDBJ databases">
        <authorList>
            <person name="Seetharam A."/>
            <person name="Woodhouse M."/>
            <person name="Cannon E."/>
        </authorList>
    </citation>
    <scope>NUCLEOTIDE SEQUENCE [LARGE SCALE GENOMIC DNA]</scope>
    <source>
        <strain evidence="1">cv. B73</strain>
    </source>
</reference>
<evidence type="ECO:0000313" key="2">
    <source>
        <dbReference type="Proteomes" id="UP000007305"/>
    </source>
</evidence>
<dbReference type="EnsemblPlants" id="Zm00001eb291620_T001">
    <property type="protein sequence ID" value="Zm00001eb291620_P001"/>
    <property type="gene ID" value="Zm00001eb291620"/>
</dbReference>
<accession>A0A804UC18</accession>
<protein>
    <submittedName>
        <fullName evidence="1">Uncharacterized protein</fullName>
    </submittedName>
</protein>
<reference evidence="1" key="3">
    <citation type="submission" date="2021-05" db="UniProtKB">
        <authorList>
            <consortium name="EnsemblPlants"/>
        </authorList>
    </citation>
    <scope>IDENTIFICATION</scope>
    <source>
        <strain evidence="1">cv. B73</strain>
    </source>
</reference>
<name>A0A804UC18_MAIZE</name>
<proteinExistence type="predicted"/>
<reference evidence="2" key="1">
    <citation type="journal article" date="2009" name="Science">
        <title>The B73 maize genome: complexity, diversity, and dynamics.</title>
        <authorList>
            <person name="Schnable P.S."/>
            <person name="Ware D."/>
            <person name="Fulton R.S."/>
            <person name="Stein J.C."/>
            <person name="Wei F."/>
            <person name="Pasternak S."/>
            <person name="Liang C."/>
            <person name="Zhang J."/>
            <person name="Fulton L."/>
            <person name="Graves T.A."/>
            <person name="Minx P."/>
            <person name="Reily A.D."/>
            <person name="Courtney L."/>
            <person name="Kruchowski S.S."/>
            <person name="Tomlinson C."/>
            <person name="Strong C."/>
            <person name="Delehaunty K."/>
            <person name="Fronick C."/>
            <person name="Courtney B."/>
            <person name="Rock S.M."/>
            <person name="Belter E."/>
            <person name="Du F."/>
            <person name="Kim K."/>
            <person name="Abbott R.M."/>
            <person name="Cotton M."/>
            <person name="Levy A."/>
            <person name="Marchetto P."/>
            <person name="Ochoa K."/>
            <person name="Jackson S.M."/>
            <person name="Gillam B."/>
            <person name="Chen W."/>
            <person name="Yan L."/>
            <person name="Higginbotham J."/>
            <person name="Cardenas M."/>
            <person name="Waligorski J."/>
            <person name="Applebaum E."/>
            <person name="Phelps L."/>
            <person name="Falcone J."/>
            <person name="Kanchi K."/>
            <person name="Thane T."/>
            <person name="Scimone A."/>
            <person name="Thane N."/>
            <person name="Henke J."/>
            <person name="Wang T."/>
            <person name="Ruppert J."/>
            <person name="Shah N."/>
            <person name="Rotter K."/>
            <person name="Hodges J."/>
            <person name="Ingenthron E."/>
            <person name="Cordes M."/>
            <person name="Kohlberg S."/>
            <person name="Sgro J."/>
            <person name="Delgado B."/>
            <person name="Mead K."/>
            <person name="Chinwalla A."/>
            <person name="Leonard S."/>
            <person name="Crouse K."/>
            <person name="Collura K."/>
            <person name="Kudrna D."/>
            <person name="Currie J."/>
            <person name="He R."/>
            <person name="Angelova A."/>
            <person name="Rajasekar S."/>
            <person name="Mueller T."/>
            <person name="Lomeli R."/>
            <person name="Scara G."/>
            <person name="Ko A."/>
            <person name="Delaney K."/>
            <person name="Wissotski M."/>
            <person name="Lopez G."/>
            <person name="Campos D."/>
            <person name="Braidotti M."/>
            <person name="Ashley E."/>
            <person name="Golser W."/>
            <person name="Kim H."/>
            <person name="Lee S."/>
            <person name="Lin J."/>
            <person name="Dujmic Z."/>
            <person name="Kim W."/>
            <person name="Talag J."/>
            <person name="Zuccolo A."/>
            <person name="Fan C."/>
            <person name="Sebastian A."/>
            <person name="Kramer M."/>
            <person name="Spiegel L."/>
            <person name="Nascimento L."/>
            <person name="Zutavern T."/>
            <person name="Miller B."/>
            <person name="Ambroise C."/>
            <person name="Muller S."/>
            <person name="Spooner W."/>
            <person name="Narechania A."/>
            <person name="Ren L."/>
            <person name="Wei S."/>
            <person name="Kumari S."/>
            <person name="Faga B."/>
            <person name="Levy M.J."/>
            <person name="McMahan L."/>
            <person name="Van Buren P."/>
            <person name="Vaughn M.W."/>
            <person name="Ying K."/>
            <person name="Yeh C.-T."/>
            <person name="Emrich S.J."/>
            <person name="Jia Y."/>
            <person name="Kalyanaraman A."/>
            <person name="Hsia A.-P."/>
            <person name="Barbazuk W.B."/>
            <person name="Baucom R.S."/>
            <person name="Brutnell T.P."/>
            <person name="Carpita N.C."/>
            <person name="Chaparro C."/>
            <person name="Chia J.-M."/>
            <person name="Deragon J.-M."/>
            <person name="Estill J.C."/>
            <person name="Fu Y."/>
            <person name="Jeddeloh J.A."/>
            <person name="Han Y."/>
            <person name="Lee H."/>
            <person name="Li P."/>
            <person name="Lisch D.R."/>
            <person name="Liu S."/>
            <person name="Liu Z."/>
            <person name="Nagel D.H."/>
            <person name="McCann M.C."/>
            <person name="SanMiguel P."/>
            <person name="Myers A.M."/>
            <person name="Nettleton D."/>
            <person name="Nguyen J."/>
            <person name="Penning B.W."/>
            <person name="Ponnala L."/>
            <person name="Schneider K.L."/>
            <person name="Schwartz D.C."/>
            <person name="Sharma A."/>
            <person name="Soderlund C."/>
            <person name="Springer N.M."/>
            <person name="Sun Q."/>
            <person name="Wang H."/>
            <person name="Waterman M."/>
            <person name="Westerman R."/>
            <person name="Wolfgruber T.K."/>
            <person name="Yang L."/>
            <person name="Yu Y."/>
            <person name="Zhang L."/>
            <person name="Zhou S."/>
            <person name="Zhu Q."/>
            <person name="Bennetzen J.L."/>
            <person name="Dawe R.K."/>
            <person name="Jiang J."/>
            <person name="Jiang N."/>
            <person name="Presting G.G."/>
            <person name="Wessler S.R."/>
            <person name="Aluru S."/>
            <person name="Martienssen R.A."/>
            <person name="Clifton S.W."/>
            <person name="McCombie W.R."/>
            <person name="Wing R.A."/>
            <person name="Wilson R.K."/>
        </authorList>
    </citation>
    <scope>NUCLEOTIDE SEQUENCE [LARGE SCALE GENOMIC DNA]</scope>
    <source>
        <strain evidence="2">cv. B73</strain>
    </source>
</reference>
<keyword evidence="2" id="KW-1185">Reference proteome</keyword>
<dbReference type="Proteomes" id="UP000007305">
    <property type="component" value="Chromosome 6"/>
</dbReference>
<dbReference type="Gramene" id="Zm00001eb291620_T001">
    <property type="protein sequence ID" value="Zm00001eb291620_P001"/>
    <property type="gene ID" value="Zm00001eb291620"/>
</dbReference>
<evidence type="ECO:0000313" key="1">
    <source>
        <dbReference type="EnsemblPlants" id="Zm00001eb291620_P001"/>
    </source>
</evidence>
<dbReference type="AlphaFoldDB" id="A0A804UC18"/>
<organism evidence="1 2">
    <name type="scientific">Zea mays</name>
    <name type="common">Maize</name>
    <dbReference type="NCBI Taxonomy" id="4577"/>
    <lineage>
        <taxon>Eukaryota</taxon>
        <taxon>Viridiplantae</taxon>
        <taxon>Streptophyta</taxon>
        <taxon>Embryophyta</taxon>
        <taxon>Tracheophyta</taxon>
        <taxon>Spermatophyta</taxon>
        <taxon>Magnoliopsida</taxon>
        <taxon>Liliopsida</taxon>
        <taxon>Poales</taxon>
        <taxon>Poaceae</taxon>
        <taxon>PACMAD clade</taxon>
        <taxon>Panicoideae</taxon>
        <taxon>Andropogonodae</taxon>
        <taxon>Andropogoneae</taxon>
        <taxon>Tripsacinae</taxon>
        <taxon>Zea</taxon>
    </lineage>
</organism>